<proteinExistence type="predicted"/>
<dbReference type="Proteomes" id="UP000245626">
    <property type="component" value="Unassembled WGS sequence"/>
</dbReference>
<gene>
    <name evidence="1" type="ORF">IE53DRAFT_361433</name>
</gene>
<sequence>MAATVTQQQHQHSTQAPPPIRPGQYSRAPSSHQPSSPEKDSRIFSGGSRSASGGGTYLNLHDQAERGKNGARARMDDSTHVSSATGKENLPGDPSGSRMRSQPIIDPKYRLRGSSPEPTPRVGSEGSPTKGGPRLPSTSFSPKKARARSKSRGRKEPEEMEPPRSKEEIDSDFADLL</sequence>
<name>A0ACD0P0K8_9BASI</name>
<dbReference type="EMBL" id="KZ819829">
    <property type="protein sequence ID" value="PWN51628.1"/>
    <property type="molecule type" value="Genomic_DNA"/>
</dbReference>
<evidence type="ECO:0000313" key="2">
    <source>
        <dbReference type="Proteomes" id="UP000245626"/>
    </source>
</evidence>
<evidence type="ECO:0000313" key="1">
    <source>
        <dbReference type="EMBL" id="PWN51628.1"/>
    </source>
</evidence>
<accession>A0ACD0P0K8</accession>
<protein>
    <submittedName>
        <fullName evidence="1">Uncharacterized protein</fullName>
    </submittedName>
</protein>
<feature type="non-terminal residue" evidence="1">
    <location>
        <position position="177"/>
    </location>
</feature>
<keyword evidence="2" id="KW-1185">Reference proteome</keyword>
<reference evidence="1 2" key="1">
    <citation type="journal article" date="2018" name="Mol. Biol. Evol.">
        <title>Broad Genomic Sampling Reveals a Smut Pathogenic Ancestry of the Fungal Clade Ustilaginomycotina.</title>
        <authorList>
            <person name="Kijpornyongpan T."/>
            <person name="Mondo S.J."/>
            <person name="Barry K."/>
            <person name="Sandor L."/>
            <person name="Lee J."/>
            <person name="Lipzen A."/>
            <person name="Pangilinan J."/>
            <person name="LaButti K."/>
            <person name="Hainaut M."/>
            <person name="Henrissat B."/>
            <person name="Grigoriev I.V."/>
            <person name="Spatafora J.W."/>
            <person name="Aime M.C."/>
        </authorList>
    </citation>
    <scope>NUCLEOTIDE SEQUENCE [LARGE SCALE GENOMIC DNA]</scope>
    <source>
        <strain evidence="1 2">SA 807</strain>
    </source>
</reference>
<organism evidence="1 2">
    <name type="scientific">Violaceomyces palustris</name>
    <dbReference type="NCBI Taxonomy" id="1673888"/>
    <lineage>
        <taxon>Eukaryota</taxon>
        <taxon>Fungi</taxon>
        <taxon>Dikarya</taxon>
        <taxon>Basidiomycota</taxon>
        <taxon>Ustilaginomycotina</taxon>
        <taxon>Ustilaginomycetes</taxon>
        <taxon>Violaceomycetales</taxon>
        <taxon>Violaceomycetaceae</taxon>
        <taxon>Violaceomyces</taxon>
    </lineage>
</organism>